<gene>
    <name evidence="2" type="ORF">UR23_C0049G0010</name>
</gene>
<evidence type="ECO:0000313" key="3">
    <source>
        <dbReference type="Proteomes" id="UP000034349"/>
    </source>
</evidence>
<dbReference type="Proteomes" id="UP000034349">
    <property type="component" value="Unassembled WGS sequence"/>
</dbReference>
<feature type="region of interest" description="Disordered" evidence="1">
    <location>
        <begin position="1"/>
        <end position="25"/>
    </location>
</feature>
<organism evidence="2 3">
    <name type="scientific">Candidatus Roizmanbacteria bacterium GW2011_GWA2_32_13</name>
    <dbReference type="NCBI Taxonomy" id="1618475"/>
    <lineage>
        <taxon>Bacteria</taxon>
        <taxon>Candidatus Roizmaniibacteriota</taxon>
    </lineage>
</organism>
<evidence type="ECO:0000256" key="1">
    <source>
        <dbReference type="SAM" id="MobiDB-lite"/>
    </source>
</evidence>
<dbReference type="EMBL" id="LBOK01000049">
    <property type="protein sequence ID" value="KKP33168.1"/>
    <property type="molecule type" value="Genomic_DNA"/>
</dbReference>
<name>A0A0F9YP77_9BACT</name>
<accession>A0A0F9YP77</accession>
<protein>
    <submittedName>
        <fullName evidence="2">Uncharacterized protein</fullName>
    </submittedName>
</protein>
<dbReference type="AlphaFoldDB" id="A0A0F9YP77"/>
<sequence>MERNFDSQPNIPGQENPESLKSHNRTVATSVEMNQLVGDYTSKGWEITEQDEISYETNKKF</sequence>
<reference evidence="2 3" key="1">
    <citation type="journal article" date="2015" name="Nature">
        <title>rRNA introns, odd ribosomes, and small enigmatic genomes across a large radiation of phyla.</title>
        <authorList>
            <person name="Brown C.T."/>
            <person name="Hug L.A."/>
            <person name="Thomas B.C."/>
            <person name="Sharon I."/>
            <person name="Castelle C.J."/>
            <person name="Singh A."/>
            <person name="Wilkins M.J."/>
            <person name="Williams K.H."/>
            <person name="Banfield J.F."/>
        </authorList>
    </citation>
    <scope>NUCLEOTIDE SEQUENCE [LARGE SCALE GENOMIC DNA]</scope>
</reference>
<comment type="caution">
    <text evidence="2">The sequence shown here is derived from an EMBL/GenBank/DDBJ whole genome shotgun (WGS) entry which is preliminary data.</text>
</comment>
<proteinExistence type="predicted"/>
<evidence type="ECO:0000313" key="2">
    <source>
        <dbReference type="EMBL" id="KKP33168.1"/>
    </source>
</evidence>